<dbReference type="PANTHER" id="PTHR30336">
    <property type="entry name" value="INNER MEMBRANE PROTEIN, PROBABLE PERMEASE"/>
    <property type="match status" value="1"/>
</dbReference>
<dbReference type="Proteomes" id="UP000001635">
    <property type="component" value="Chromosome"/>
</dbReference>
<dbReference type="KEGG" id="cmr:Cycma_3098"/>
<dbReference type="GO" id="GO:0005886">
    <property type="term" value="C:plasma membrane"/>
    <property type="evidence" value="ECO:0007669"/>
    <property type="project" value="TreeGrafter"/>
</dbReference>
<organism evidence="2 3">
    <name type="scientific">Cyclobacterium marinum (strain ATCC 25205 / DSM 745 / LMG 13164 / NCIMB 1802)</name>
    <name type="common">Flectobacillus marinus</name>
    <dbReference type="NCBI Taxonomy" id="880070"/>
    <lineage>
        <taxon>Bacteria</taxon>
        <taxon>Pseudomonadati</taxon>
        <taxon>Bacteroidota</taxon>
        <taxon>Cytophagia</taxon>
        <taxon>Cytophagales</taxon>
        <taxon>Cyclobacteriaceae</taxon>
        <taxon>Cyclobacterium</taxon>
    </lineage>
</organism>
<evidence type="ECO:0000259" key="1">
    <source>
        <dbReference type="Pfam" id="PF02698"/>
    </source>
</evidence>
<proteinExistence type="predicted"/>
<dbReference type="STRING" id="880070.Cycma_3098"/>
<accession>G0J674</accession>
<dbReference type="InterPro" id="IPR051599">
    <property type="entry name" value="Cell_Envelope_Assoc"/>
</dbReference>
<dbReference type="GO" id="GO:0000270">
    <property type="term" value="P:peptidoglycan metabolic process"/>
    <property type="evidence" value="ECO:0007669"/>
    <property type="project" value="TreeGrafter"/>
</dbReference>
<dbReference type="HOGENOM" id="CLU_053514_1_2_10"/>
<protein>
    <recommendedName>
        <fullName evidence="1">DUF218 domain-containing protein</fullName>
    </recommendedName>
</protein>
<dbReference type="PANTHER" id="PTHR30336:SF4">
    <property type="entry name" value="ENVELOPE BIOGENESIS FACTOR ELYC"/>
    <property type="match status" value="1"/>
</dbReference>
<gene>
    <name evidence="2" type="ordered locus">Cycma_3098</name>
</gene>
<dbReference type="Pfam" id="PF02698">
    <property type="entry name" value="DUF218"/>
    <property type="match status" value="1"/>
</dbReference>
<dbReference type="CDD" id="cd06259">
    <property type="entry name" value="YdcF-like"/>
    <property type="match status" value="1"/>
</dbReference>
<sequence>MVIFSNLYLFNQVAKYWETSLSLIDSLPDNRIAVLLGGMARQDLRTKRIIFSKSSDRLFQSLALLKNGKINQIVISGGPEDPLNIRSSEAKFLKDYLLKLGFDEDEIIVEGKSRNTFENALFSKKIFDQRKLSKSIVLITSGFHMFRAKRCFEKQGFEVTPFITDPLSTYRPLEYSDLIVPHPEVLYYWNLLFKEWVGVIAYKLNNYI</sequence>
<name>G0J674_CYCMS</name>
<evidence type="ECO:0000313" key="2">
    <source>
        <dbReference type="EMBL" id="AEL26826.1"/>
    </source>
</evidence>
<dbReference type="eggNOG" id="COG1434">
    <property type="taxonomic scope" value="Bacteria"/>
</dbReference>
<dbReference type="EMBL" id="CP002955">
    <property type="protein sequence ID" value="AEL26826.1"/>
    <property type="molecule type" value="Genomic_DNA"/>
</dbReference>
<dbReference type="InterPro" id="IPR003848">
    <property type="entry name" value="DUF218"/>
</dbReference>
<dbReference type="OrthoDB" id="9782395at2"/>
<dbReference type="GO" id="GO:0043164">
    <property type="term" value="P:Gram-negative-bacterium-type cell wall biogenesis"/>
    <property type="evidence" value="ECO:0007669"/>
    <property type="project" value="TreeGrafter"/>
</dbReference>
<dbReference type="Gene3D" id="3.40.50.620">
    <property type="entry name" value="HUPs"/>
    <property type="match status" value="1"/>
</dbReference>
<evidence type="ECO:0000313" key="3">
    <source>
        <dbReference type="Proteomes" id="UP000001635"/>
    </source>
</evidence>
<dbReference type="AlphaFoldDB" id="G0J674"/>
<feature type="domain" description="DUF218" evidence="1">
    <location>
        <begin position="33"/>
        <end position="198"/>
    </location>
</feature>
<keyword evidence="3" id="KW-1185">Reference proteome</keyword>
<dbReference type="InterPro" id="IPR014729">
    <property type="entry name" value="Rossmann-like_a/b/a_fold"/>
</dbReference>
<dbReference type="RefSeq" id="WP_014021116.1">
    <property type="nucleotide sequence ID" value="NC_015914.1"/>
</dbReference>
<reference evidence="3" key="1">
    <citation type="submission" date="2011-07" db="EMBL/GenBank/DDBJ databases">
        <title>The complete genome of Cyclobacterium marinum DSM 745.</title>
        <authorList>
            <person name="Lucas S."/>
            <person name="Han J."/>
            <person name="Lapidus A."/>
            <person name="Bruce D."/>
            <person name="Goodwin L."/>
            <person name="Pitluck S."/>
            <person name="Peters L."/>
            <person name="Kyrpides N."/>
            <person name="Mavromatis K."/>
            <person name="Ivanova N."/>
            <person name="Ovchinnikova G."/>
            <person name="Chertkov O."/>
            <person name="Detter J.C."/>
            <person name="Tapia R."/>
            <person name="Han C."/>
            <person name="Land M."/>
            <person name="Hauser L."/>
            <person name="Markowitz V."/>
            <person name="Cheng J.-F."/>
            <person name="Hugenholtz P."/>
            <person name="Woyke T."/>
            <person name="Wu D."/>
            <person name="Tindall B."/>
            <person name="Schuetze A."/>
            <person name="Brambilla E."/>
            <person name="Klenk H.-P."/>
            <person name="Eisen J.A."/>
        </authorList>
    </citation>
    <scope>NUCLEOTIDE SEQUENCE [LARGE SCALE GENOMIC DNA]</scope>
    <source>
        <strain evidence="3">ATCC 25205 / DSM 745 / LMG 13164 / NCIMB 1802</strain>
    </source>
</reference>